<evidence type="ECO:0000313" key="1">
    <source>
        <dbReference type="EMBL" id="DAF47631.1"/>
    </source>
</evidence>
<reference evidence="1" key="1">
    <citation type="journal article" date="2021" name="Proc. Natl. Acad. Sci. U.S.A.">
        <title>A Catalog of Tens of Thousands of Viruses from Human Metagenomes Reveals Hidden Associations with Chronic Diseases.</title>
        <authorList>
            <person name="Tisza M.J."/>
            <person name="Buck C.B."/>
        </authorList>
    </citation>
    <scope>NUCLEOTIDE SEQUENCE</scope>
    <source>
        <strain evidence="1">CtByu2</strain>
    </source>
</reference>
<protein>
    <submittedName>
        <fullName evidence="1">Uncharacterized protein</fullName>
    </submittedName>
</protein>
<name>A0A8S5SAF3_9CAUD</name>
<organism evidence="1">
    <name type="scientific">Myoviridae sp. ctByu2</name>
    <dbReference type="NCBI Taxonomy" id="2827668"/>
    <lineage>
        <taxon>Viruses</taxon>
        <taxon>Duplodnaviria</taxon>
        <taxon>Heunggongvirae</taxon>
        <taxon>Uroviricota</taxon>
        <taxon>Caudoviricetes</taxon>
    </lineage>
</organism>
<accession>A0A8S5SAF3</accession>
<sequence>MKKVSLKKEITSILDNAILKNGLCITEVTNEQGFKCVYRFPKNMRDLLLKRASKPKRTPVTNAGESTQKRLVLLQKNREAIQPLFDISYLMKTYGYDDHMACDVLFKDKKELPTGFYKTYVSVGYERKVKYYFRDNRIEYSIKSFVALLPLLPKAWTQTIKED</sequence>
<proteinExistence type="predicted"/>
<dbReference type="EMBL" id="BK032557">
    <property type="protein sequence ID" value="DAF47631.1"/>
    <property type="molecule type" value="Genomic_DNA"/>
</dbReference>